<proteinExistence type="inferred from homology"/>
<name>A4CAY2_9GAMM</name>
<organism evidence="5 6">
    <name type="scientific">Pseudoalteromonas tunicata D2</name>
    <dbReference type="NCBI Taxonomy" id="87626"/>
    <lineage>
        <taxon>Bacteria</taxon>
        <taxon>Pseudomonadati</taxon>
        <taxon>Pseudomonadota</taxon>
        <taxon>Gammaproteobacteria</taxon>
        <taxon>Alteromonadales</taxon>
        <taxon>Pseudoalteromonadaceae</taxon>
        <taxon>Pseudoalteromonas</taxon>
    </lineage>
</organism>
<comment type="similarity">
    <text evidence="3">Belongs to the acetyltransferase family. RimJ subfamily.</text>
</comment>
<dbReference type="Proteomes" id="UP000006201">
    <property type="component" value="Unassembled WGS sequence"/>
</dbReference>
<protein>
    <submittedName>
        <fullName evidence="5">Putative ribosome protein acetyltransferase</fullName>
    </submittedName>
</protein>
<dbReference type="Gene3D" id="3.40.630.30">
    <property type="match status" value="1"/>
</dbReference>
<dbReference type="STRING" id="87626.PTD2_22032"/>
<keyword evidence="6" id="KW-1185">Reference proteome</keyword>
<sequence>MQLELLSEHHLKQLFDFELENRSWFESLIEPRDNDFYSEQGVEQHINAELDKVRSGSAFCGLLIKDNEIVARANLRDISSNKAYVGYRVSKRFISQGYASFCLASLVEIAQREFSVQSLEARVLENNPASKHVLLKQGFEIIGDAPDFISLNNKPLSCTTFRLKYA</sequence>
<dbReference type="GO" id="GO:0008999">
    <property type="term" value="F:protein-N-terminal-alanine acetyltransferase activity"/>
    <property type="evidence" value="ECO:0007669"/>
    <property type="project" value="TreeGrafter"/>
</dbReference>
<evidence type="ECO:0000313" key="6">
    <source>
        <dbReference type="Proteomes" id="UP000006201"/>
    </source>
</evidence>
<evidence type="ECO:0000256" key="3">
    <source>
        <dbReference type="ARBA" id="ARBA00038502"/>
    </source>
</evidence>
<reference evidence="5 6" key="1">
    <citation type="submission" date="2006-02" db="EMBL/GenBank/DDBJ databases">
        <authorList>
            <person name="Moran M.A."/>
            <person name="Kjelleberg S."/>
            <person name="Egan S."/>
            <person name="Saunders N."/>
            <person name="Thomas T."/>
            <person name="Ferriera S."/>
            <person name="Johnson J."/>
            <person name="Kravitz S."/>
            <person name="Halpern A."/>
            <person name="Remington K."/>
            <person name="Beeson K."/>
            <person name="Tran B."/>
            <person name="Rogers Y.-H."/>
            <person name="Friedman R."/>
            <person name="Venter J.C."/>
        </authorList>
    </citation>
    <scope>NUCLEOTIDE SEQUENCE [LARGE SCALE GENOMIC DNA]</scope>
    <source>
        <strain evidence="5 6">D2</strain>
    </source>
</reference>
<dbReference type="InterPro" id="IPR051531">
    <property type="entry name" value="N-acetyltransferase"/>
</dbReference>
<dbReference type="InterPro" id="IPR016181">
    <property type="entry name" value="Acyl_CoA_acyltransferase"/>
</dbReference>
<dbReference type="eggNOG" id="COG1670">
    <property type="taxonomic scope" value="Bacteria"/>
</dbReference>
<evidence type="ECO:0000256" key="2">
    <source>
        <dbReference type="ARBA" id="ARBA00023315"/>
    </source>
</evidence>
<keyword evidence="2" id="KW-0012">Acyltransferase</keyword>
<dbReference type="PANTHER" id="PTHR43792">
    <property type="entry name" value="GNAT FAMILY, PUTATIVE (AFU_ORTHOLOGUE AFUA_3G00765)-RELATED-RELATED"/>
    <property type="match status" value="1"/>
</dbReference>
<dbReference type="InterPro" id="IPR000182">
    <property type="entry name" value="GNAT_dom"/>
</dbReference>
<dbReference type="OrthoDB" id="9801656at2"/>
<dbReference type="Pfam" id="PF13302">
    <property type="entry name" value="Acetyltransf_3"/>
    <property type="match status" value="1"/>
</dbReference>
<dbReference type="PROSITE" id="PS51186">
    <property type="entry name" value="GNAT"/>
    <property type="match status" value="1"/>
</dbReference>
<keyword evidence="1 5" id="KW-0808">Transferase</keyword>
<evidence type="ECO:0000313" key="5">
    <source>
        <dbReference type="EMBL" id="EAR28540.1"/>
    </source>
</evidence>
<dbReference type="GO" id="GO:0005737">
    <property type="term" value="C:cytoplasm"/>
    <property type="evidence" value="ECO:0007669"/>
    <property type="project" value="TreeGrafter"/>
</dbReference>
<comment type="caution">
    <text evidence="5">The sequence shown here is derived from an EMBL/GenBank/DDBJ whole genome shotgun (WGS) entry which is preliminary data.</text>
</comment>
<evidence type="ECO:0000259" key="4">
    <source>
        <dbReference type="PROSITE" id="PS51186"/>
    </source>
</evidence>
<dbReference type="PANTHER" id="PTHR43792:SF8">
    <property type="entry name" value="[RIBOSOMAL PROTEIN US5]-ALANINE N-ACETYLTRANSFERASE"/>
    <property type="match status" value="1"/>
</dbReference>
<accession>A4CAY2</accession>
<dbReference type="EMBL" id="AAOH01000004">
    <property type="protein sequence ID" value="EAR28540.1"/>
    <property type="molecule type" value="Genomic_DNA"/>
</dbReference>
<feature type="domain" description="N-acetyltransferase" evidence="4">
    <location>
        <begin position="1"/>
        <end position="157"/>
    </location>
</feature>
<dbReference type="AlphaFoldDB" id="A4CAY2"/>
<dbReference type="SUPFAM" id="SSF55729">
    <property type="entry name" value="Acyl-CoA N-acyltransferases (Nat)"/>
    <property type="match status" value="1"/>
</dbReference>
<dbReference type="RefSeq" id="WP_009840367.1">
    <property type="nucleotide sequence ID" value="NZ_CH959301.1"/>
</dbReference>
<gene>
    <name evidence="5" type="ORF">PTD2_22032</name>
</gene>
<evidence type="ECO:0000256" key="1">
    <source>
        <dbReference type="ARBA" id="ARBA00022679"/>
    </source>
</evidence>
<dbReference type="HOGENOM" id="CLU_013985_40_2_6"/>